<evidence type="ECO:0000313" key="12">
    <source>
        <dbReference type="EMBL" id="GLI35175.1"/>
    </source>
</evidence>
<evidence type="ECO:0000256" key="1">
    <source>
        <dbReference type="ARBA" id="ARBA00022741"/>
    </source>
</evidence>
<evidence type="ECO:0000256" key="7">
    <source>
        <dbReference type="RuleBase" id="RU000492"/>
    </source>
</evidence>
<dbReference type="GO" id="GO:0003724">
    <property type="term" value="F:RNA helicase activity"/>
    <property type="evidence" value="ECO:0007669"/>
    <property type="project" value="InterPro"/>
</dbReference>
<reference evidence="12" key="1">
    <citation type="submission" date="2022-12" db="EMBL/GenBank/DDBJ databases">
        <title>Reference genome sequencing for broad-spectrum identification of bacterial and archaeal isolates by mass spectrometry.</title>
        <authorList>
            <person name="Sekiguchi Y."/>
            <person name="Tourlousse D.M."/>
        </authorList>
    </citation>
    <scope>NUCLEOTIDE SEQUENCE</scope>
    <source>
        <strain evidence="12">ASRB1</strain>
    </source>
</reference>
<dbReference type="PROSITE" id="PS00039">
    <property type="entry name" value="DEAD_ATP_HELICASE"/>
    <property type="match status" value="1"/>
</dbReference>
<comment type="similarity">
    <text evidence="5 7">Belongs to the DEAD box helicase family.</text>
</comment>
<feature type="short sequence motif" description="Q motif" evidence="6">
    <location>
        <begin position="1"/>
        <end position="29"/>
    </location>
</feature>
<dbReference type="Pfam" id="PF00270">
    <property type="entry name" value="DEAD"/>
    <property type="match status" value="1"/>
</dbReference>
<dbReference type="PROSITE" id="PS51194">
    <property type="entry name" value="HELICASE_CTER"/>
    <property type="match status" value="1"/>
</dbReference>
<keyword evidence="1 7" id="KW-0547">Nucleotide-binding</keyword>
<feature type="compositionally biased region" description="Basic and acidic residues" evidence="8">
    <location>
        <begin position="428"/>
        <end position="446"/>
    </location>
</feature>
<evidence type="ECO:0000259" key="9">
    <source>
        <dbReference type="PROSITE" id="PS51192"/>
    </source>
</evidence>
<feature type="domain" description="Helicase ATP-binding" evidence="9">
    <location>
        <begin position="32"/>
        <end position="206"/>
    </location>
</feature>
<dbReference type="InterPro" id="IPR000629">
    <property type="entry name" value="RNA-helicase_DEAD-box_CS"/>
</dbReference>
<evidence type="ECO:0000256" key="2">
    <source>
        <dbReference type="ARBA" id="ARBA00022801"/>
    </source>
</evidence>
<dbReference type="EMBL" id="BSDR01000001">
    <property type="protein sequence ID" value="GLI35175.1"/>
    <property type="molecule type" value="Genomic_DNA"/>
</dbReference>
<dbReference type="GO" id="GO:0003676">
    <property type="term" value="F:nucleic acid binding"/>
    <property type="evidence" value="ECO:0007669"/>
    <property type="project" value="InterPro"/>
</dbReference>
<dbReference type="PROSITE" id="PS51195">
    <property type="entry name" value="Q_MOTIF"/>
    <property type="match status" value="1"/>
</dbReference>
<feature type="compositionally biased region" description="Basic and acidic residues" evidence="8">
    <location>
        <begin position="395"/>
        <end position="404"/>
    </location>
</feature>
<dbReference type="PROSITE" id="PS51192">
    <property type="entry name" value="HELICASE_ATP_BIND_1"/>
    <property type="match status" value="1"/>
</dbReference>
<evidence type="ECO:0000256" key="5">
    <source>
        <dbReference type="ARBA" id="ARBA00038437"/>
    </source>
</evidence>
<dbReference type="RefSeq" id="WP_281794782.1">
    <property type="nucleotide sequence ID" value="NZ_BSDR01000001.1"/>
</dbReference>
<dbReference type="Gene3D" id="3.40.50.300">
    <property type="entry name" value="P-loop containing nucleotide triphosphate hydrolases"/>
    <property type="match status" value="2"/>
</dbReference>
<feature type="domain" description="DEAD-box RNA helicase Q" evidence="11">
    <location>
        <begin position="1"/>
        <end position="29"/>
    </location>
</feature>
<evidence type="ECO:0000259" key="11">
    <source>
        <dbReference type="PROSITE" id="PS51195"/>
    </source>
</evidence>
<keyword evidence="2 7" id="KW-0378">Hydrolase</keyword>
<dbReference type="PANTHER" id="PTHR47959:SF17">
    <property type="entry name" value="ATP-DEPENDENT RNA HELICASE DEAD BOX FAMILY"/>
    <property type="match status" value="1"/>
</dbReference>
<dbReference type="CDD" id="cd18787">
    <property type="entry name" value="SF2_C_DEAD"/>
    <property type="match status" value="1"/>
</dbReference>
<dbReference type="InterPro" id="IPR050079">
    <property type="entry name" value="DEAD_box_RNA_helicase"/>
</dbReference>
<keyword evidence="4 7" id="KW-0067">ATP-binding</keyword>
<evidence type="ECO:0000313" key="13">
    <source>
        <dbReference type="Proteomes" id="UP001144372"/>
    </source>
</evidence>
<accession>A0A9W6L9D6</accession>
<proteinExistence type="inferred from homology"/>
<evidence type="ECO:0000259" key="10">
    <source>
        <dbReference type="PROSITE" id="PS51194"/>
    </source>
</evidence>
<dbReference type="Pfam" id="PF00271">
    <property type="entry name" value="Helicase_C"/>
    <property type="match status" value="1"/>
</dbReference>
<gene>
    <name evidence="12" type="primary">rhlE-1</name>
    <name evidence="12" type="ORF">DAMNIGENAA_26080</name>
</gene>
<dbReference type="PANTHER" id="PTHR47959">
    <property type="entry name" value="ATP-DEPENDENT RNA HELICASE RHLE-RELATED"/>
    <property type="match status" value="1"/>
</dbReference>
<feature type="region of interest" description="Disordered" evidence="8">
    <location>
        <begin position="395"/>
        <end position="466"/>
    </location>
</feature>
<dbReference type="InterPro" id="IPR014001">
    <property type="entry name" value="Helicase_ATP-bd"/>
</dbReference>
<evidence type="ECO:0000256" key="4">
    <source>
        <dbReference type="ARBA" id="ARBA00022840"/>
    </source>
</evidence>
<evidence type="ECO:0000256" key="3">
    <source>
        <dbReference type="ARBA" id="ARBA00022806"/>
    </source>
</evidence>
<dbReference type="InterPro" id="IPR044742">
    <property type="entry name" value="DEAD/DEAH_RhlB"/>
</dbReference>
<keyword evidence="13" id="KW-1185">Reference proteome</keyword>
<dbReference type="InterPro" id="IPR001650">
    <property type="entry name" value="Helicase_C-like"/>
</dbReference>
<evidence type="ECO:0000256" key="8">
    <source>
        <dbReference type="SAM" id="MobiDB-lite"/>
    </source>
</evidence>
<sequence length="466" mass="51605">MSFEALQLAPPILKALAQCGHQKPTQVQAEAIPKALAGHDIIASAQTGTGKTAAFVLPALQRLSVDNPGHKSGLRVLVLTPTRELADQVTQATRTYGKYLRVKSVAIFGGMPFGEQIKGLSRRPDMIVATPGRLLDHMERGRIDLSQLEMLVMDEADRMLDMGFIDDVKRISSTVPKSCQILLFAATVGSEMTRLAQGLMKNPERIQIAPGEITHDRIEQRLHLADNLNHKNRMLQHLCADSTMTRAIIFSATRRDADSLAHALNAQGYSAAALHGDMTQNARNRTMLNMRRGKIRLLVATDVAARGLDVTGITHVINFDLPRFAEDYVHRIGRTGRAGKSGIAISFASRADLPYLNRIERYMGQNLPMSVIPGLEPAYPMQRQGSDRKNIRDGVHARGRESRGRNARSQNRPFSYKETDKTGGYSGLEKRGAIKRDRDVTVEYRSGRSALAGRTEDPKPKKRIFM</sequence>
<evidence type="ECO:0000256" key="6">
    <source>
        <dbReference type="PROSITE-ProRule" id="PRU00552"/>
    </source>
</evidence>
<dbReference type="AlphaFoldDB" id="A0A9W6L9D6"/>
<dbReference type="SUPFAM" id="SSF52540">
    <property type="entry name" value="P-loop containing nucleoside triphosphate hydrolases"/>
    <property type="match status" value="1"/>
</dbReference>
<comment type="caution">
    <text evidence="12">The sequence shown here is derived from an EMBL/GenBank/DDBJ whole genome shotgun (WGS) entry which is preliminary data.</text>
</comment>
<protein>
    <submittedName>
        <fullName evidence="12">ATP-dependent RNA helicase RhlE</fullName>
    </submittedName>
</protein>
<dbReference type="CDD" id="cd00268">
    <property type="entry name" value="DEADc"/>
    <property type="match status" value="1"/>
</dbReference>
<feature type="domain" description="Helicase C-terminal" evidence="10">
    <location>
        <begin position="234"/>
        <end position="379"/>
    </location>
</feature>
<dbReference type="Proteomes" id="UP001144372">
    <property type="component" value="Unassembled WGS sequence"/>
</dbReference>
<keyword evidence="3 7" id="KW-0347">Helicase</keyword>
<dbReference type="InterPro" id="IPR014014">
    <property type="entry name" value="RNA_helicase_DEAD_Q_motif"/>
</dbReference>
<organism evidence="12 13">
    <name type="scientific">Desulforhabdus amnigena</name>
    <dbReference type="NCBI Taxonomy" id="40218"/>
    <lineage>
        <taxon>Bacteria</taxon>
        <taxon>Pseudomonadati</taxon>
        <taxon>Thermodesulfobacteriota</taxon>
        <taxon>Syntrophobacteria</taxon>
        <taxon>Syntrophobacterales</taxon>
        <taxon>Syntrophobacteraceae</taxon>
        <taxon>Desulforhabdus</taxon>
    </lineage>
</organism>
<dbReference type="InterPro" id="IPR027417">
    <property type="entry name" value="P-loop_NTPase"/>
</dbReference>
<dbReference type="SMART" id="SM00490">
    <property type="entry name" value="HELICc"/>
    <property type="match status" value="1"/>
</dbReference>
<dbReference type="GO" id="GO:0016787">
    <property type="term" value="F:hydrolase activity"/>
    <property type="evidence" value="ECO:0007669"/>
    <property type="project" value="UniProtKB-KW"/>
</dbReference>
<dbReference type="GO" id="GO:0005829">
    <property type="term" value="C:cytosol"/>
    <property type="evidence" value="ECO:0007669"/>
    <property type="project" value="TreeGrafter"/>
</dbReference>
<dbReference type="GO" id="GO:0005524">
    <property type="term" value="F:ATP binding"/>
    <property type="evidence" value="ECO:0007669"/>
    <property type="project" value="UniProtKB-KW"/>
</dbReference>
<name>A0A9W6L9D6_9BACT</name>
<dbReference type="InterPro" id="IPR011545">
    <property type="entry name" value="DEAD/DEAH_box_helicase_dom"/>
</dbReference>
<dbReference type="SMART" id="SM00487">
    <property type="entry name" value="DEXDc"/>
    <property type="match status" value="1"/>
</dbReference>